<dbReference type="PANTHER" id="PTHR37371:SF1">
    <property type="entry name" value="KINESIN-LIKE PROTEIN"/>
    <property type="match status" value="1"/>
</dbReference>
<feature type="region of interest" description="Disordered" evidence="1">
    <location>
        <begin position="1"/>
        <end position="29"/>
    </location>
</feature>
<proteinExistence type="predicted"/>
<dbReference type="PANTHER" id="PTHR37371">
    <property type="entry name" value="OS08G0180400 PROTEIN"/>
    <property type="match status" value="1"/>
</dbReference>
<gene>
    <name evidence="2" type="ORF">QJS10_CPB20g01115</name>
</gene>
<protein>
    <submittedName>
        <fullName evidence="2">Uncharacterized protein</fullName>
    </submittedName>
</protein>
<evidence type="ECO:0000313" key="2">
    <source>
        <dbReference type="EMBL" id="KAK1286575.1"/>
    </source>
</evidence>
<organism evidence="2 3">
    <name type="scientific">Acorus calamus</name>
    <name type="common">Sweet flag</name>
    <dbReference type="NCBI Taxonomy" id="4465"/>
    <lineage>
        <taxon>Eukaryota</taxon>
        <taxon>Viridiplantae</taxon>
        <taxon>Streptophyta</taxon>
        <taxon>Embryophyta</taxon>
        <taxon>Tracheophyta</taxon>
        <taxon>Spermatophyta</taxon>
        <taxon>Magnoliopsida</taxon>
        <taxon>Liliopsida</taxon>
        <taxon>Acoraceae</taxon>
        <taxon>Acorus</taxon>
    </lineage>
</organism>
<reference evidence="2" key="1">
    <citation type="journal article" date="2023" name="Nat. Commun.">
        <title>Diploid and tetraploid genomes of Acorus and the evolution of monocots.</title>
        <authorList>
            <person name="Ma L."/>
            <person name="Liu K.W."/>
            <person name="Li Z."/>
            <person name="Hsiao Y.Y."/>
            <person name="Qi Y."/>
            <person name="Fu T."/>
            <person name="Tang G.D."/>
            <person name="Zhang D."/>
            <person name="Sun W.H."/>
            <person name="Liu D.K."/>
            <person name="Li Y."/>
            <person name="Chen G.Z."/>
            <person name="Liu X.D."/>
            <person name="Liao X.Y."/>
            <person name="Jiang Y.T."/>
            <person name="Yu X."/>
            <person name="Hao Y."/>
            <person name="Huang J."/>
            <person name="Zhao X.W."/>
            <person name="Ke S."/>
            <person name="Chen Y.Y."/>
            <person name="Wu W.L."/>
            <person name="Hsu J.L."/>
            <person name="Lin Y.F."/>
            <person name="Huang M.D."/>
            <person name="Li C.Y."/>
            <person name="Huang L."/>
            <person name="Wang Z.W."/>
            <person name="Zhao X."/>
            <person name="Zhong W.Y."/>
            <person name="Peng D.H."/>
            <person name="Ahmad S."/>
            <person name="Lan S."/>
            <person name="Zhang J.S."/>
            <person name="Tsai W.C."/>
            <person name="Van de Peer Y."/>
            <person name="Liu Z.J."/>
        </authorList>
    </citation>
    <scope>NUCLEOTIDE SEQUENCE</scope>
    <source>
        <strain evidence="2">CP</strain>
    </source>
</reference>
<name>A0AAV9CCE8_ACOCL</name>
<sequence length="186" mass="20542">MTKRGQATKVSPLPLSTPPRRACKTSPKPYDFDPTVLGVSASKKKAVAPSPFLDPSPPPSRAPTTIADVKDLVSSHMDSLKRRLDHCHSEILKEAEASESRIAKRFKMQTQACMQAADEAEKEYKKVSERIIENMEVVKTSYAEFIAEAQSTTSRVCKVVIPELARSLDKAIEDLRGRYGQPSTPV</sequence>
<accession>A0AAV9CCE8</accession>
<reference evidence="2" key="2">
    <citation type="submission" date="2023-06" db="EMBL/GenBank/DDBJ databases">
        <authorList>
            <person name="Ma L."/>
            <person name="Liu K.-W."/>
            <person name="Li Z."/>
            <person name="Hsiao Y.-Y."/>
            <person name="Qi Y."/>
            <person name="Fu T."/>
            <person name="Tang G."/>
            <person name="Zhang D."/>
            <person name="Sun W.-H."/>
            <person name="Liu D.-K."/>
            <person name="Li Y."/>
            <person name="Chen G.-Z."/>
            <person name="Liu X.-D."/>
            <person name="Liao X.-Y."/>
            <person name="Jiang Y.-T."/>
            <person name="Yu X."/>
            <person name="Hao Y."/>
            <person name="Huang J."/>
            <person name="Zhao X.-W."/>
            <person name="Ke S."/>
            <person name="Chen Y.-Y."/>
            <person name="Wu W.-L."/>
            <person name="Hsu J.-L."/>
            <person name="Lin Y.-F."/>
            <person name="Huang M.-D."/>
            <person name="Li C.-Y."/>
            <person name="Huang L."/>
            <person name="Wang Z.-W."/>
            <person name="Zhao X."/>
            <person name="Zhong W.-Y."/>
            <person name="Peng D.-H."/>
            <person name="Ahmad S."/>
            <person name="Lan S."/>
            <person name="Zhang J.-S."/>
            <person name="Tsai W.-C."/>
            <person name="Van De Peer Y."/>
            <person name="Liu Z.-J."/>
        </authorList>
    </citation>
    <scope>NUCLEOTIDE SEQUENCE</scope>
    <source>
        <strain evidence="2">CP</strain>
        <tissue evidence="2">Leaves</tissue>
    </source>
</reference>
<evidence type="ECO:0000256" key="1">
    <source>
        <dbReference type="SAM" id="MobiDB-lite"/>
    </source>
</evidence>
<dbReference type="Proteomes" id="UP001180020">
    <property type="component" value="Unassembled WGS sequence"/>
</dbReference>
<keyword evidence="3" id="KW-1185">Reference proteome</keyword>
<dbReference type="EMBL" id="JAUJYO010000020">
    <property type="protein sequence ID" value="KAK1286575.1"/>
    <property type="molecule type" value="Genomic_DNA"/>
</dbReference>
<dbReference type="AlphaFoldDB" id="A0AAV9CCE8"/>
<evidence type="ECO:0000313" key="3">
    <source>
        <dbReference type="Proteomes" id="UP001180020"/>
    </source>
</evidence>
<comment type="caution">
    <text evidence="2">The sequence shown here is derived from an EMBL/GenBank/DDBJ whole genome shotgun (WGS) entry which is preliminary data.</text>
</comment>